<keyword evidence="3" id="KW-1185">Reference proteome</keyword>
<comment type="caution">
    <text evidence="2">The sequence shown here is derived from an EMBL/GenBank/DDBJ whole genome shotgun (WGS) entry which is preliminary data.</text>
</comment>
<evidence type="ECO:0000313" key="2">
    <source>
        <dbReference type="EMBL" id="MCM2535006.1"/>
    </source>
</evidence>
<evidence type="ECO:0000313" key="3">
    <source>
        <dbReference type="Proteomes" id="UP001523262"/>
    </source>
</evidence>
<dbReference type="Proteomes" id="UP001523262">
    <property type="component" value="Unassembled WGS sequence"/>
</dbReference>
<feature type="transmembrane region" description="Helical" evidence="1">
    <location>
        <begin position="133"/>
        <end position="153"/>
    </location>
</feature>
<dbReference type="EMBL" id="JAMQCR010000002">
    <property type="protein sequence ID" value="MCM2535006.1"/>
    <property type="molecule type" value="Genomic_DNA"/>
</dbReference>
<reference evidence="2 3" key="1">
    <citation type="submission" date="2022-06" db="EMBL/GenBank/DDBJ databases">
        <authorList>
            <person name="Jeon C.O."/>
        </authorList>
    </citation>
    <scope>NUCLEOTIDE SEQUENCE [LARGE SCALE GENOMIC DNA]</scope>
    <source>
        <strain evidence="2 3">KCTC 13943</strain>
    </source>
</reference>
<feature type="transmembrane region" description="Helical" evidence="1">
    <location>
        <begin position="68"/>
        <end position="93"/>
    </location>
</feature>
<organism evidence="2 3">
    <name type="scientific">Neobacillus pocheonensis</name>
    <dbReference type="NCBI Taxonomy" id="363869"/>
    <lineage>
        <taxon>Bacteria</taxon>
        <taxon>Bacillati</taxon>
        <taxon>Bacillota</taxon>
        <taxon>Bacilli</taxon>
        <taxon>Bacillales</taxon>
        <taxon>Bacillaceae</taxon>
        <taxon>Neobacillus</taxon>
    </lineage>
</organism>
<accession>A0ABT0WFB6</accession>
<keyword evidence="1" id="KW-0812">Transmembrane</keyword>
<evidence type="ECO:0000256" key="1">
    <source>
        <dbReference type="SAM" id="Phobius"/>
    </source>
</evidence>
<proteinExistence type="predicted"/>
<name>A0ABT0WFB6_9BACI</name>
<keyword evidence="1" id="KW-0472">Membrane</keyword>
<keyword evidence="1" id="KW-1133">Transmembrane helix</keyword>
<dbReference type="InterPro" id="IPR048147">
    <property type="entry name" value="CBO0543-like"/>
</dbReference>
<feature type="transmembrane region" description="Helical" evidence="1">
    <location>
        <begin position="36"/>
        <end position="56"/>
    </location>
</feature>
<sequence>MKSIQEPEKIKKVGEYYDKIAEVHYEFLHYWLKNTLFHWDFWLSLIVFSILPWVVWIKYRKKDSTQRLLFVGFFAIIISCWMDFFGVMYGLWYYTGIVMPTMPTYIPWDMCIIPVFIMLLIQYKPNSSVLVKALVFAGVSTLIGEPLFLWLGFYVLKKWSIFYSFPIYFLIYLASHKISRLRNFAGI</sequence>
<feature type="transmembrane region" description="Helical" evidence="1">
    <location>
        <begin position="159"/>
        <end position="175"/>
    </location>
</feature>
<dbReference type="NCBIfam" id="NF041644">
    <property type="entry name" value="CBO0543_fam"/>
    <property type="match status" value="1"/>
</dbReference>
<protein>
    <submittedName>
        <fullName evidence="2">Uncharacterized protein</fullName>
    </submittedName>
</protein>
<feature type="transmembrane region" description="Helical" evidence="1">
    <location>
        <begin position="105"/>
        <end position="121"/>
    </location>
</feature>
<gene>
    <name evidence="2" type="ORF">NDK43_25030</name>
</gene>